<evidence type="ECO:0000313" key="9">
    <source>
        <dbReference type="EMBL" id="MEJ8571029.1"/>
    </source>
</evidence>
<dbReference type="RefSeq" id="WP_340328718.1">
    <property type="nucleotide sequence ID" value="NZ_JAZHOF010000002.1"/>
</dbReference>
<dbReference type="SUPFAM" id="SSF54637">
    <property type="entry name" value="Thioesterase/thiol ester dehydrase-isomerase"/>
    <property type="match status" value="1"/>
</dbReference>
<gene>
    <name evidence="9" type="ORF">V3328_06070</name>
</gene>
<comment type="catalytic activity">
    <reaction evidence="2">
        <text>a fatty acyl-CoA + H2O = a fatty acid + CoA + H(+)</text>
        <dbReference type="Rhea" id="RHEA:16781"/>
        <dbReference type="ChEBI" id="CHEBI:15377"/>
        <dbReference type="ChEBI" id="CHEBI:15378"/>
        <dbReference type="ChEBI" id="CHEBI:28868"/>
        <dbReference type="ChEBI" id="CHEBI:57287"/>
        <dbReference type="ChEBI" id="CHEBI:77636"/>
        <dbReference type="EC" id="3.1.2.20"/>
    </reaction>
</comment>
<dbReference type="InterPro" id="IPR003736">
    <property type="entry name" value="PAAI_dom"/>
</dbReference>
<dbReference type="InterPro" id="IPR029069">
    <property type="entry name" value="HotDog_dom_sf"/>
</dbReference>
<accession>A0AAW9RNP7</accession>
<evidence type="ECO:0000256" key="2">
    <source>
        <dbReference type="ARBA" id="ARBA00035880"/>
    </source>
</evidence>
<organism evidence="9 10">
    <name type="scientific">Microbaculum marinum</name>
    <dbReference type="NCBI Taxonomy" id="1764581"/>
    <lineage>
        <taxon>Bacteria</taxon>
        <taxon>Pseudomonadati</taxon>
        <taxon>Pseudomonadota</taxon>
        <taxon>Alphaproteobacteria</taxon>
        <taxon>Hyphomicrobiales</taxon>
        <taxon>Tepidamorphaceae</taxon>
        <taxon>Microbaculum</taxon>
    </lineage>
</organism>
<evidence type="ECO:0000256" key="3">
    <source>
        <dbReference type="ARBA" id="ARBA00036002"/>
    </source>
</evidence>
<comment type="similarity">
    <text evidence="4">Belongs to the YigI thioesterase family.</text>
</comment>
<reference evidence="9 10" key="1">
    <citation type="submission" date="2024-02" db="EMBL/GenBank/DDBJ databases">
        <title>Genome analysis and characterization of Microbaculum marinisediminis sp. nov., isolated from marine sediment.</title>
        <authorList>
            <person name="Du Z.-J."/>
            <person name="Ye Y.-Q."/>
            <person name="Zhang Z.-R."/>
            <person name="Yuan S.-M."/>
            <person name="Zhang X.-Y."/>
        </authorList>
    </citation>
    <scope>NUCLEOTIDE SEQUENCE [LARGE SCALE GENOMIC DNA]</scope>
    <source>
        <strain evidence="9 10">SDUM1044001</strain>
    </source>
</reference>
<evidence type="ECO:0000313" key="10">
    <source>
        <dbReference type="Proteomes" id="UP001378188"/>
    </source>
</evidence>
<dbReference type="Proteomes" id="UP001378188">
    <property type="component" value="Unassembled WGS sequence"/>
</dbReference>
<dbReference type="GO" id="GO:0047617">
    <property type="term" value="F:fatty acyl-CoA hydrolase activity"/>
    <property type="evidence" value="ECO:0007669"/>
    <property type="project" value="UniProtKB-EC"/>
</dbReference>
<dbReference type="EC" id="3.1.2.20" evidence="5"/>
<keyword evidence="1 9" id="KW-0378">Hydrolase</keyword>
<keyword evidence="10" id="KW-1185">Reference proteome</keyword>
<evidence type="ECO:0000256" key="1">
    <source>
        <dbReference type="ARBA" id="ARBA00022801"/>
    </source>
</evidence>
<comment type="catalytic activity">
    <reaction evidence="3">
        <text>a long-chain fatty acyl-CoA + H2O = a long-chain fatty acid + CoA + H(+)</text>
        <dbReference type="Rhea" id="RHEA:67680"/>
        <dbReference type="ChEBI" id="CHEBI:15377"/>
        <dbReference type="ChEBI" id="CHEBI:15378"/>
        <dbReference type="ChEBI" id="CHEBI:57287"/>
        <dbReference type="ChEBI" id="CHEBI:57560"/>
        <dbReference type="ChEBI" id="CHEBI:83139"/>
    </reaction>
</comment>
<evidence type="ECO:0000259" key="8">
    <source>
        <dbReference type="Pfam" id="PF03061"/>
    </source>
</evidence>
<evidence type="ECO:0000256" key="7">
    <source>
        <dbReference type="ARBA" id="ARBA00048062"/>
    </source>
</evidence>
<dbReference type="PANTHER" id="PTHR43240:SF20">
    <property type="entry name" value="MEDIUM_LONG-CHAIN ACYL-COA THIOESTERASE YIGI"/>
    <property type="match status" value="1"/>
</dbReference>
<dbReference type="Pfam" id="PF03061">
    <property type="entry name" value="4HBT"/>
    <property type="match status" value="1"/>
</dbReference>
<protein>
    <recommendedName>
        <fullName evidence="6">Medium/long-chain acyl-CoA thioesterase YigI</fullName>
        <ecNumber evidence="5">3.1.2.20</ecNumber>
    </recommendedName>
</protein>
<dbReference type="InterPro" id="IPR006683">
    <property type="entry name" value="Thioestr_dom"/>
</dbReference>
<proteinExistence type="inferred from homology"/>
<dbReference type="AlphaFoldDB" id="A0AAW9RNP7"/>
<dbReference type="EMBL" id="JAZHOF010000002">
    <property type="protein sequence ID" value="MEJ8571029.1"/>
    <property type="molecule type" value="Genomic_DNA"/>
</dbReference>
<evidence type="ECO:0000256" key="4">
    <source>
        <dbReference type="ARBA" id="ARBA00038381"/>
    </source>
</evidence>
<dbReference type="Gene3D" id="3.10.129.10">
    <property type="entry name" value="Hotdog Thioesterase"/>
    <property type="match status" value="1"/>
</dbReference>
<name>A0AAW9RNP7_9HYPH</name>
<evidence type="ECO:0000256" key="5">
    <source>
        <dbReference type="ARBA" id="ARBA00038894"/>
    </source>
</evidence>
<comment type="caution">
    <text evidence="9">The sequence shown here is derived from an EMBL/GenBank/DDBJ whole genome shotgun (WGS) entry which is preliminary data.</text>
</comment>
<evidence type="ECO:0000256" key="6">
    <source>
        <dbReference type="ARBA" id="ARBA00040062"/>
    </source>
</evidence>
<sequence>MDEMLERGREILAAQPFSRLLGADLVRWSKDLTELRVPLSEHTGQHLGITHGGVICYAADNALTFAGAAAMESGVVTAEIKVNYLRPAVGGELLARASAIHAGRTQAVVRCDVYVRAGGAETLCATALGTVRKREDRPAG</sequence>
<dbReference type="PANTHER" id="PTHR43240">
    <property type="entry name" value="1,4-DIHYDROXY-2-NAPHTHOYL-COA THIOESTERASE 1"/>
    <property type="match status" value="1"/>
</dbReference>
<dbReference type="CDD" id="cd03443">
    <property type="entry name" value="PaaI_thioesterase"/>
    <property type="match status" value="1"/>
</dbReference>
<comment type="catalytic activity">
    <reaction evidence="7">
        <text>a medium-chain fatty acyl-CoA + H2O = a medium-chain fatty acid + CoA + H(+)</text>
        <dbReference type="Rhea" id="RHEA:68184"/>
        <dbReference type="ChEBI" id="CHEBI:15377"/>
        <dbReference type="ChEBI" id="CHEBI:15378"/>
        <dbReference type="ChEBI" id="CHEBI:57287"/>
        <dbReference type="ChEBI" id="CHEBI:59558"/>
        <dbReference type="ChEBI" id="CHEBI:90546"/>
    </reaction>
</comment>
<feature type="domain" description="Thioesterase" evidence="8">
    <location>
        <begin position="48"/>
        <end position="116"/>
    </location>
</feature>
<dbReference type="NCBIfam" id="TIGR00369">
    <property type="entry name" value="unchar_dom_1"/>
    <property type="match status" value="1"/>
</dbReference>